<dbReference type="SUPFAM" id="SSF46785">
    <property type="entry name" value="Winged helix' DNA-binding domain"/>
    <property type="match status" value="1"/>
</dbReference>
<evidence type="ECO:0000256" key="1">
    <source>
        <dbReference type="ARBA" id="ARBA00009437"/>
    </source>
</evidence>
<keyword evidence="4" id="KW-0804">Transcription</keyword>
<dbReference type="Gene3D" id="3.40.190.290">
    <property type="match status" value="1"/>
</dbReference>
<dbReference type="SUPFAM" id="SSF53850">
    <property type="entry name" value="Periplasmic binding protein-like II"/>
    <property type="match status" value="1"/>
</dbReference>
<proteinExistence type="inferred from homology"/>
<keyword evidence="3" id="KW-0238">DNA-binding</keyword>
<protein>
    <submittedName>
        <fullName evidence="6">LysR family transcriptional regulator</fullName>
    </submittedName>
</protein>
<sequence length="303" mass="33138">MVNSDDIRFFLILASEPTLAAGARRLDISPSAVTQRLRLIEQRLGLRLVTRSGRSLVLTDEGKLLAERGPPIVDDIDELVSDMQARRSNITGHLRVLAPPGFGRRYVAPLVASFGEGNPGIRVDLELSDKLGRHLDRRWDIAIHIGHLTDIGLTMRKLAPNRRILCAAPSYLAEHGAPETPGDLAGHRCLALRENEEDATLWRFSSSAGAISVRVTPFLATNDGEIVRRWALDGRGIIVRSEWDVADDIVSGRLVPLLEDYAIANADVVVLVGPAASRAGRTQAFLDYLAQAMSPPPWRGLNS</sequence>
<evidence type="ECO:0000313" key="6">
    <source>
        <dbReference type="EMBL" id="RJX67911.1"/>
    </source>
</evidence>
<dbReference type="InterPro" id="IPR000847">
    <property type="entry name" value="LysR_HTH_N"/>
</dbReference>
<dbReference type="PANTHER" id="PTHR30537:SF5">
    <property type="entry name" value="HTH-TYPE TRANSCRIPTIONAL ACTIVATOR TTDR-RELATED"/>
    <property type="match status" value="1"/>
</dbReference>
<dbReference type="InterPro" id="IPR005119">
    <property type="entry name" value="LysR_subst-bd"/>
</dbReference>
<evidence type="ECO:0000256" key="2">
    <source>
        <dbReference type="ARBA" id="ARBA00023015"/>
    </source>
</evidence>
<dbReference type="GO" id="GO:0003700">
    <property type="term" value="F:DNA-binding transcription factor activity"/>
    <property type="evidence" value="ECO:0007669"/>
    <property type="project" value="InterPro"/>
</dbReference>
<dbReference type="Pfam" id="PF03466">
    <property type="entry name" value="LysR_substrate"/>
    <property type="match status" value="1"/>
</dbReference>
<gene>
    <name evidence="6" type="ORF">D6858_08135</name>
</gene>
<dbReference type="OrthoDB" id="9786526at2"/>
<dbReference type="RefSeq" id="WP_120108887.1">
    <property type="nucleotide sequence ID" value="NZ_DATCMS010000001.1"/>
</dbReference>
<dbReference type="InterPro" id="IPR036388">
    <property type="entry name" value="WH-like_DNA-bd_sf"/>
</dbReference>
<dbReference type="GO" id="GO:0003677">
    <property type="term" value="F:DNA binding"/>
    <property type="evidence" value="ECO:0007669"/>
    <property type="project" value="UniProtKB-KW"/>
</dbReference>
<dbReference type="AlphaFoldDB" id="A0A419R1W5"/>
<evidence type="ECO:0000256" key="4">
    <source>
        <dbReference type="ARBA" id="ARBA00023163"/>
    </source>
</evidence>
<dbReference type="InterPro" id="IPR058163">
    <property type="entry name" value="LysR-type_TF_proteobact-type"/>
</dbReference>
<accession>A0A419R1W5</accession>
<reference evidence="6 7" key="1">
    <citation type="submission" date="2018-09" db="EMBL/GenBank/DDBJ databases">
        <title>Altererythrobacter sp.Ery1 and Ery12, the genome sequencing of novel strains in genus Alterythrobacter.</title>
        <authorList>
            <person name="Cheng H."/>
            <person name="Wu Y.-H."/>
            <person name="Fang C."/>
            <person name="Xu X.-W."/>
        </authorList>
    </citation>
    <scope>NUCLEOTIDE SEQUENCE [LARGE SCALE GENOMIC DNA]</scope>
    <source>
        <strain evidence="6 7">Ery12</strain>
    </source>
</reference>
<keyword evidence="2" id="KW-0805">Transcription regulation</keyword>
<organism evidence="6 7">
    <name type="scientific">Tsuneonella suprasediminis</name>
    <dbReference type="NCBI Taxonomy" id="2306996"/>
    <lineage>
        <taxon>Bacteria</taxon>
        <taxon>Pseudomonadati</taxon>
        <taxon>Pseudomonadota</taxon>
        <taxon>Alphaproteobacteria</taxon>
        <taxon>Sphingomonadales</taxon>
        <taxon>Erythrobacteraceae</taxon>
        <taxon>Tsuneonella</taxon>
    </lineage>
</organism>
<comment type="caution">
    <text evidence="6">The sequence shown here is derived from an EMBL/GenBank/DDBJ whole genome shotgun (WGS) entry which is preliminary data.</text>
</comment>
<dbReference type="Pfam" id="PF00126">
    <property type="entry name" value="HTH_1"/>
    <property type="match status" value="1"/>
</dbReference>
<comment type="similarity">
    <text evidence="1">Belongs to the LysR transcriptional regulatory family.</text>
</comment>
<dbReference type="InterPro" id="IPR036390">
    <property type="entry name" value="WH_DNA-bd_sf"/>
</dbReference>
<feature type="domain" description="HTH lysR-type" evidence="5">
    <location>
        <begin position="2"/>
        <end position="59"/>
    </location>
</feature>
<dbReference type="Proteomes" id="UP000284322">
    <property type="component" value="Unassembled WGS sequence"/>
</dbReference>
<keyword evidence="7" id="KW-1185">Reference proteome</keyword>
<dbReference type="PROSITE" id="PS50931">
    <property type="entry name" value="HTH_LYSR"/>
    <property type="match status" value="1"/>
</dbReference>
<evidence type="ECO:0000256" key="3">
    <source>
        <dbReference type="ARBA" id="ARBA00023125"/>
    </source>
</evidence>
<evidence type="ECO:0000259" key="5">
    <source>
        <dbReference type="PROSITE" id="PS50931"/>
    </source>
</evidence>
<evidence type="ECO:0000313" key="7">
    <source>
        <dbReference type="Proteomes" id="UP000284322"/>
    </source>
</evidence>
<dbReference type="Gene3D" id="1.10.10.10">
    <property type="entry name" value="Winged helix-like DNA-binding domain superfamily/Winged helix DNA-binding domain"/>
    <property type="match status" value="1"/>
</dbReference>
<name>A0A419R1W5_9SPHN</name>
<dbReference type="EMBL" id="RAHJ01000018">
    <property type="protein sequence ID" value="RJX67911.1"/>
    <property type="molecule type" value="Genomic_DNA"/>
</dbReference>
<dbReference type="PANTHER" id="PTHR30537">
    <property type="entry name" value="HTH-TYPE TRANSCRIPTIONAL REGULATOR"/>
    <property type="match status" value="1"/>
</dbReference>